<gene>
    <name evidence="1" type="ORF">LCGC14_0141240</name>
</gene>
<dbReference type="AlphaFoldDB" id="A0A0F9Y2L4"/>
<organism evidence="1">
    <name type="scientific">marine sediment metagenome</name>
    <dbReference type="NCBI Taxonomy" id="412755"/>
    <lineage>
        <taxon>unclassified sequences</taxon>
        <taxon>metagenomes</taxon>
        <taxon>ecological metagenomes</taxon>
    </lineage>
</organism>
<sequence>MRKTMTPEEVSQKCFEQFSNLTINVSDEDRWEAAAELQATLEGVLMERDELNNE</sequence>
<comment type="caution">
    <text evidence="1">The sequence shown here is derived from an EMBL/GenBank/DDBJ whole genome shotgun (WGS) entry which is preliminary data.</text>
</comment>
<dbReference type="EMBL" id="LAZR01000049">
    <property type="protein sequence ID" value="KKN98883.1"/>
    <property type="molecule type" value="Genomic_DNA"/>
</dbReference>
<reference evidence="1" key="1">
    <citation type="journal article" date="2015" name="Nature">
        <title>Complex archaea that bridge the gap between prokaryotes and eukaryotes.</title>
        <authorList>
            <person name="Spang A."/>
            <person name="Saw J.H."/>
            <person name="Jorgensen S.L."/>
            <person name="Zaremba-Niedzwiedzka K."/>
            <person name="Martijn J."/>
            <person name="Lind A.E."/>
            <person name="van Eijk R."/>
            <person name="Schleper C."/>
            <person name="Guy L."/>
            <person name="Ettema T.J."/>
        </authorList>
    </citation>
    <scope>NUCLEOTIDE SEQUENCE</scope>
</reference>
<name>A0A0F9Y2L4_9ZZZZ</name>
<accession>A0A0F9Y2L4</accession>
<protein>
    <submittedName>
        <fullName evidence="1">Uncharacterized protein</fullName>
    </submittedName>
</protein>
<evidence type="ECO:0000313" key="1">
    <source>
        <dbReference type="EMBL" id="KKN98883.1"/>
    </source>
</evidence>
<proteinExistence type="predicted"/>